<sequence>MAAVLALGLVTGFFPGSSTRVTIERCHVSAGDYTPDVVWCTAHWKTAGFTVTGQVHGVDMSPGPIWHGIGYQDNWYVSEPPDSLRHLPAVAVPGDAAVYPALVWPTRVLFGLAVAILLIGLASRARYLWHLRNAPPRESITLRKTAGPE</sequence>
<dbReference type="EMBL" id="BAAARV010000072">
    <property type="protein sequence ID" value="GAA2371826.1"/>
    <property type="molecule type" value="Genomic_DNA"/>
</dbReference>
<keyword evidence="1" id="KW-0472">Membrane</keyword>
<dbReference type="Proteomes" id="UP001501444">
    <property type="component" value="Unassembled WGS sequence"/>
</dbReference>
<accession>A0ABN3H843</accession>
<reference evidence="2 3" key="1">
    <citation type="journal article" date="2019" name="Int. J. Syst. Evol. Microbiol.">
        <title>The Global Catalogue of Microorganisms (GCM) 10K type strain sequencing project: providing services to taxonomists for standard genome sequencing and annotation.</title>
        <authorList>
            <consortium name="The Broad Institute Genomics Platform"/>
            <consortium name="The Broad Institute Genome Sequencing Center for Infectious Disease"/>
            <person name="Wu L."/>
            <person name="Ma J."/>
        </authorList>
    </citation>
    <scope>NUCLEOTIDE SEQUENCE [LARGE SCALE GENOMIC DNA]</scope>
    <source>
        <strain evidence="2 3">JCM 3272</strain>
    </source>
</reference>
<gene>
    <name evidence="2" type="ORF">GCM10010170_073710</name>
</gene>
<evidence type="ECO:0008006" key="4">
    <source>
        <dbReference type="Google" id="ProtNLM"/>
    </source>
</evidence>
<evidence type="ECO:0000313" key="2">
    <source>
        <dbReference type="EMBL" id="GAA2371826.1"/>
    </source>
</evidence>
<keyword evidence="1" id="KW-1133">Transmembrane helix</keyword>
<evidence type="ECO:0000313" key="3">
    <source>
        <dbReference type="Proteomes" id="UP001501444"/>
    </source>
</evidence>
<protein>
    <recommendedName>
        <fullName evidence="4">DUF3592 domain-containing protein</fullName>
    </recommendedName>
</protein>
<keyword evidence="1" id="KW-0812">Transmembrane</keyword>
<evidence type="ECO:0000256" key="1">
    <source>
        <dbReference type="SAM" id="Phobius"/>
    </source>
</evidence>
<proteinExistence type="predicted"/>
<keyword evidence="3" id="KW-1185">Reference proteome</keyword>
<feature type="transmembrane region" description="Helical" evidence="1">
    <location>
        <begin position="102"/>
        <end position="122"/>
    </location>
</feature>
<organism evidence="2 3">
    <name type="scientific">Dactylosporangium salmoneum</name>
    <dbReference type="NCBI Taxonomy" id="53361"/>
    <lineage>
        <taxon>Bacteria</taxon>
        <taxon>Bacillati</taxon>
        <taxon>Actinomycetota</taxon>
        <taxon>Actinomycetes</taxon>
        <taxon>Micromonosporales</taxon>
        <taxon>Micromonosporaceae</taxon>
        <taxon>Dactylosporangium</taxon>
    </lineage>
</organism>
<comment type="caution">
    <text evidence="2">The sequence shown here is derived from an EMBL/GenBank/DDBJ whole genome shotgun (WGS) entry which is preliminary data.</text>
</comment>
<name>A0ABN3H843_9ACTN</name>